<keyword evidence="1" id="KW-0732">Signal</keyword>
<organism evidence="2 3">
    <name type="scientific">Undibacterium danionis</name>
    <dbReference type="NCBI Taxonomy" id="1812100"/>
    <lineage>
        <taxon>Bacteria</taxon>
        <taxon>Pseudomonadati</taxon>
        <taxon>Pseudomonadota</taxon>
        <taxon>Betaproteobacteria</taxon>
        <taxon>Burkholderiales</taxon>
        <taxon>Oxalobacteraceae</taxon>
        <taxon>Undibacterium</taxon>
    </lineage>
</organism>
<dbReference type="EMBL" id="JBHLXJ010000016">
    <property type="protein sequence ID" value="MFC0351241.1"/>
    <property type="molecule type" value="Genomic_DNA"/>
</dbReference>
<gene>
    <name evidence="2" type="ORF">ACFFJH_15585</name>
</gene>
<dbReference type="PROSITE" id="PS51257">
    <property type="entry name" value="PROKAR_LIPOPROTEIN"/>
    <property type="match status" value="1"/>
</dbReference>
<dbReference type="Proteomes" id="UP001589844">
    <property type="component" value="Unassembled WGS sequence"/>
</dbReference>
<proteinExistence type="predicted"/>
<reference evidence="2 3" key="1">
    <citation type="submission" date="2024-09" db="EMBL/GenBank/DDBJ databases">
        <authorList>
            <person name="Sun Q."/>
            <person name="Mori K."/>
        </authorList>
    </citation>
    <scope>NUCLEOTIDE SEQUENCE [LARGE SCALE GENOMIC DNA]</scope>
    <source>
        <strain evidence="2 3">CCM 8677</strain>
    </source>
</reference>
<feature type="chain" id="PRO_5046240724" description="DUF4136 domain-containing protein" evidence="1">
    <location>
        <begin position="25"/>
        <end position="172"/>
    </location>
</feature>
<keyword evidence="3" id="KW-1185">Reference proteome</keyword>
<sequence length="172" mass="19603">MNRLSRLPMFAVLTALLLSLLACDQTIVPRFDSVYFFQEEDVLKAKKVNFEEMSVYTRSLQTTVAKVLKKAQVKPSNGYIVVAVRSDQETAVWLDMEPALHEYYDYEIVEAIKKLQPFAVDNGIVVFAIKMAIETPKHTEKAVPEPEAWKDAKKKVADPNDVEQLVLSIWPE</sequence>
<feature type="signal peptide" evidence="1">
    <location>
        <begin position="1"/>
        <end position="24"/>
    </location>
</feature>
<evidence type="ECO:0000313" key="3">
    <source>
        <dbReference type="Proteomes" id="UP001589844"/>
    </source>
</evidence>
<evidence type="ECO:0000313" key="2">
    <source>
        <dbReference type="EMBL" id="MFC0351241.1"/>
    </source>
</evidence>
<evidence type="ECO:0008006" key="4">
    <source>
        <dbReference type="Google" id="ProtNLM"/>
    </source>
</evidence>
<dbReference type="RefSeq" id="WP_390213854.1">
    <property type="nucleotide sequence ID" value="NZ_JBHLXJ010000016.1"/>
</dbReference>
<comment type="caution">
    <text evidence="2">The sequence shown here is derived from an EMBL/GenBank/DDBJ whole genome shotgun (WGS) entry which is preliminary data.</text>
</comment>
<name>A0ABV6IHC9_9BURK</name>
<protein>
    <recommendedName>
        <fullName evidence="4">DUF4136 domain-containing protein</fullName>
    </recommendedName>
</protein>
<evidence type="ECO:0000256" key="1">
    <source>
        <dbReference type="SAM" id="SignalP"/>
    </source>
</evidence>
<accession>A0ABV6IHC9</accession>